<dbReference type="Gene3D" id="3.40.190.10">
    <property type="entry name" value="Periplasmic binding protein-like II"/>
    <property type="match status" value="2"/>
</dbReference>
<dbReference type="EMBL" id="VRMG01000006">
    <property type="protein sequence ID" value="TXN30566.1"/>
    <property type="molecule type" value="Genomic_DNA"/>
</dbReference>
<accession>A0A5C8UQ23</accession>
<dbReference type="GO" id="GO:0003677">
    <property type="term" value="F:DNA binding"/>
    <property type="evidence" value="ECO:0007669"/>
    <property type="project" value="UniProtKB-KW"/>
</dbReference>
<dbReference type="FunFam" id="1.10.10.10:FF:000001">
    <property type="entry name" value="LysR family transcriptional regulator"/>
    <property type="match status" value="1"/>
</dbReference>
<protein>
    <submittedName>
        <fullName evidence="6">LysR family transcriptional regulator</fullName>
    </submittedName>
</protein>
<dbReference type="GO" id="GO:0032993">
    <property type="term" value="C:protein-DNA complex"/>
    <property type="evidence" value="ECO:0007669"/>
    <property type="project" value="TreeGrafter"/>
</dbReference>
<evidence type="ECO:0000256" key="4">
    <source>
        <dbReference type="ARBA" id="ARBA00023163"/>
    </source>
</evidence>
<dbReference type="RefSeq" id="WP_147783248.1">
    <property type="nucleotide sequence ID" value="NZ_VRMG01000006.1"/>
</dbReference>
<gene>
    <name evidence="6" type="ORF">FVP33_08560</name>
</gene>
<comment type="similarity">
    <text evidence="1">Belongs to the LysR transcriptional regulatory family.</text>
</comment>
<dbReference type="InterPro" id="IPR036390">
    <property type="entry name" value="WH_DNA-bd_sf"/>
</dbReference>
<dbReference type="Gene3D" id="1.10.10.10">
    <property type="entry name" value="Winged helix-like DNA-binding domain superfamily/Winged helix DNA-binding domain"/>
    <property type="match status" value="1"/>
</dbReference>
<dbReference type="InterPro" id="IPR005119">
    <property type="entry name" value="LysR_subst-bd"/>
</dbReference>
<dbReference type="Pfam" id="PF03466">
    <property type="entry name" value="LysR_substrate"/>
    <property type="match status" value="1"/>
</dbReference>
<dbReference type="AlphaFoldDB" id="A0A5C8UQ23"/>
<evidence type="ECO:0000256" key="1">
    <source>
        <dbReference type="ARBA" id="ARBA00009437"/>
    </source>
</evidence>
<dbReference type="PROSITE" id="PS50931">
    <property type="entry name" value="HTH_LYSR"/>
    <property type="match status" value="1"/>
</dbReference>
<comment type="caution">
    <text evidence="6">The sequence shown here is derived from an EMBL/GenBank/DDBJ whole genome shotgun (WGS) entry which is preliminary data.</text>
</comment>
<evidence type="ECO:0000313" key="7">
    <source>
        <dbReference type="Proteomes" id="UP000321379"/>
    </source>
</evidence>
<dbReference type="PRINTS" id="PR00039">
    <property type="entry name" value="HTHLYSR"/>
</dbReference>
<dbReference type="PANTHER" id="PTHR30346">
    <property type="entry name" value="TRANSCRIPTIONAL DUAL REGULATOR HCAR-RELATED"/>
    <property type="match status" value="1"/>
</dbReference>
<dbReference type="CDD" id="cd08414">
    <property type="entry name" value="PBP2_LTTR_aromatics_like"/>
    <property type="match status" value="1"/>
</dbReference>
<dbReference type="InterPro" id="IPR000847">
    <property type="entry name" value="LysR_HTH_N"/>
</dbReference>
<sequence length="320" mass="35103">MSLELRHVRYFIAVAEELNFGRAAARLHMAQPPLSAQIQALEKELGVRLFDRTGRGTTLTREGEVFLLEARQITDQVSRARRAVNQTAAGDLGRLRVAGVPYAFLEELPMVVPRFRRENPNIVLDLRESGTQESIDSLLAGTLDIAFVRAGDPVEGLEILPMRTGRFEAIVPVGHRLVGVGPIDIADLAFEPFVVTSRDISPYYYDQSLSALANAGVTPRTVIEATSIQAQIGYVACGMGVSLVPTSGMSRRSKYVEWIALSQPIISTEVAVAWAVGPIPRVMERFLDIVREEVEVEVDHGAPVVPLVQDPPKRRVVTAT</sequence>
<dbReference type="Proteomes" id="UP000321379">
    <property type="component" value="Unassembled WGS sequence"/>
</dbReference>
<dbReference type="GO" id="GO:0003700">
    <property type="term" value="F:DNA-binding transcription factor activity"/>
    <property type="evidence" value="ECO:0007669"/>
    <property type="project" value="InterPro"/>
</dbReference>
<dbReference type="SUPFAM" id="SSF46785">
    <property type="entry name" value="Winged helix' DNA-binding domain"/>
    <property type="match status" value="1"/>
</dbReference>
<dbReference type="InterPro" id="IPR036388">
    <property type="entry name" value="WH-like_DNA-bd_sf"/>
</dbReference>
<keyword evidence="3" id="KW-0238">DNA-binding</keyword>
<dbReference type="PANTHER" id="PTHR30346:SF0">
    <property type="entry name" value="HCA OPERON TRANSCRIPTIONAL ACTIVATOR HCAR"/>
    <property type="match status" value="1"/>
</dbReference>
<proteinExistence type="inferred from homology"/>
<dbReference type="SUPFAM" id="SSF53850">
    <property type="entry name" value="Periplasmic binding protein-like II"/>
    <property type="match status" value="1"/>
</dbReference>
<keyword evidence="4" id="KW-0804">Transcription</keyword>
<evidence type="ECO:0000256" key="3">
    <source>
        <dbReference type="ARBA" id="ARBA00023125"/>
    </source>
</evidence>
<reference evidence="6 7" key="1">
    <citation type="submission" date="2019-08" db="EMBL/GenBank/DDBJ databases">
        <title>Bacterial whole genome sequence for Glaciihabitans sp. CHu50b-6-2.</title>
        <authorList>
            <person name="Jin L."/>
        </authorList>
    </citation>
    <scope>NUCLEOTIDE SEQUENCE [LARGE SCALE GENOMIC DNA]</scope>
    <source>
        <strain evidence="6 7">CHu50b-6-2</strain>
    </source>
</reference>
<evidence type="ECO:0000256" key="2">
    <source>
        <dbReference type="ARBA" id="ARBA00023015"/>
    </source>
</evidence>
<name>A0A5C8UQ23_9MICO</name>
<evidence type="ECO:0000313" key="6">
    <source>
        <dbReference type="EMBL" id="TXN30566.1"/>
    </source>
</evidence>
<keyword evidence="2" id="KW-0805">Transcription regulation</keyword>
<feature type="domain" description="HTH lysR-type" evidence="5">
    <location>
        <begin position="3"/>
        <end position="60"/>
    </location>
</feature>
<dbReference type="Pfam" id="PF00126">
    <property type="entry name" value="HTH_1"/>
    <property type="match status" value="1"/>
</dbReference>
<keyword evidence="7" id="KW-1185">Reference proteome</keyword>
<organism evidence="6 7">
    <name type="scientific">Lacisediminihabitans profunda</name>
    <dbReference type="NCBI Taxonomy" id="2594790"/>
    <lineage>
        <taxon>Bacteria</taxon>
        <taxon>Bacillati</taxon>
        <taxon>Actinomycetota</taxon>
        <taxon>Actinomycetes</taxon>
        <taxon>Micrococcales</taxon>
        <taxon>Microbacteriaceae</taxon>
        <taxon>Lacisediminihabitans</taxon>
    </lineage>
</organism>
<evidence type="ECO:0000259" key="5">
    <source>
        <dbReference type="PROSITE" id="PS50931"/>
    </source>
</evidence>